<accession>A0ABZ1GLP7</accession>
<evidence type="ECO:0000256" key="2">
    <source>
        <dbReference type="ARBA" id="ARBA00022630"/>
    </source>
</evidence>
<dbReference type="Gene3D" id="3.50.50.60">
    <property type="entry name" value="FAD/NAD(P)-binding domain"/>
    <property type="match status" value="1"/>
</dbReference>
<dbReference type="PANTHER" id="PTHR43004">
    <property type="entry name" value="TRK SYSTEM POTASSIUM UPTAKE PROTEIN"/>
    <property type="match status" value="1"/>
</dbReference>
<sequence length="566" mass="61339">MLSTTRSTLRNTDVLVVGGGLAGLSTAVFLAQQGVDCLLVERQPELSGHPRARGVHPRAMELMRAAGIEDEIRAMPSARRLAHNSGVLAARSLAGPELGSLDDKYVMDVGADVASLSPTPWCLCHQGELEDVLRDRAERLGVALRFHTELLSFEQDGPEGEEITARVRDHATGAERTLKSRYLVAADGARSGVRDALGIPFDGEVFGHYINVHFRADLTEQLAGRRFLMCYTFNEQVRGALMPLDNSTDWLLHISYDAAGTDAGSFTEERCAELVRAAAGVPDLDPRILSVSRWEGAARTADRFHDERVFLVGDAAHVMPPSGGFGSSTGIQDAHNLAWKLAAVLDGWAGPALLTSYDEERRPISEATVEQAVLRSRDRLRLLDEPGGRRPADPGIVEDALVWLSWRYRSSAVTAWDESVLPGHGVWSAENDGRPGSRAPHLRLRRGGAELSALDLFGSRPVLLTGPDDRAWREAARAVSHDLDVPLALYGIGTEVTDIEDRWPERYGVTAQGAVLVRPDGVVAWRCADAPVFAGRTLRTVLARLLGRDAAGGAAGTTRREGSGER</sequence>
<comment type="cofactor">
    <cofactor evidence="1">
        <name>FAD</name>
        <dbReference type="ChEBI" id="CHEBI:57692"/>
    </cofactor>
</comment>
<dbReference type="InterPro" id="IPR002938">
    <property type="entry name" value="FAD-bd"/>
</dbReference>
<evidence type="ECO:0000256" key="1">
    <source>
        <dbReference type="ARBA" id="ARBA00001974"/>
    </source>
</evidence>
<gene>
    <name evidence="5" type="ORF">OIE73_10810</name>
</gene>
<protein>
    <submittedName>
        <fullName evidence="5">FAD-dependent oxidoreductase</fullName>
    </submittedName>
</protein>
<dbReference type="PANTHER" id="PTHR43004:SF19">
    <property type="entry name" value="BINDING MONOOXYGENASE, PUTATIVE (JCVI)-RELATED"/>
    <property type="match status" value="1"/>
</dbReference>
<keyword evidence="2" id="KW-0285">Flavoprotein</keyword>
<dbReference type="Pfam" id="PF21274">
    <property type="entry name" value="Rng_hyd_C"/>
    <property type="match status" value="1"/>
</dbReference>
<dbReference type="Gene3D" id="3.30.9.10">
    <property type="entry name" value="D-Amino Acid Oxidase, subunit A, domain 2"/>
    <property type="match status" value="1"/>
</dbReference>
<dbReference type="InterPro" id="IPR036188">
    <property type="entry name" value="FAD/NAD-bd_sf"/>
</dbReference>
<keyword evidence="6" id="KW-1185">Reference proteome</keyword>
<keyword evidence="3" id="KW-0274">FAD</keyword>
<organism evidence="5 6">
    <name type="scientific">Streptomyces hirsutus</name>
    <dbReference type="NCBI Taxonomy" id="35620"/>
    <lineage>
        <taxon>Bacteria</taxon>
        <taxon>Bacillati</taxon>
        <taxon>Actinomycetota</taxon>
        <taxon>Actinomycetes</taxon>
        <taxon>Kitasatosporales</taxon>
        <taxon>Streptomycetaceae</taxon>
        <taxon>Streptomyces</taxon>
    </lineage>
</organism>
<dbReference type="SUPFAM" id="SSF51905">
    <property type="entry name" value="FAD/NAD(P)-binding domain"/>
    <property type="match status" value="1"/>
</dbReference>
<dbReference type="Proteomes" id="UP001335325">
    <property type="component" value="Chromosome"/>
</dbReference>
<proteinExistence type="predicted"/>
<dbReference type="PRINTS" id="PR00420">
    <property type="entry name" value="RNGMNOXGNASE"/>
</dbReference>
<dbReference type="InterPro" id="IPR050641">
    <property type="entry name" value="RIFMO-like"/>
</dbReference>
<evidence type="ECO:0000313" key="5">
    <source>
        <dbReference type="EMBL" id="WSD06216.1"/>
    </source>
</evidence>
<dbReference type="Pfam" id="PF01494">
    <property type="entry name" value="FAD_binding_3"/>
    <property type="match status" value="1"/>
</dbReference>
<dbReference type="EMBL" id="CP109134">
    <property type="protein sequence ID" value="WSD06216.1"/>
    <property type="molecule type" value="Genomic_DNA"/>
</dbReference>
<reference evidence="5 6" key="1">
    <citation type="submission" date="2022-10" db="EMBL/GenBank/DDBJ databases">
        <title>The complete genomes of actinobacterial strains from the NBC collection.</title>
        <authorList>
            <person name="Joergensen T.S."/>
            <person name="Alvarez Arevalo M."/>
            <person name="Sterndorff E.B."/>
            <person name="Faurdal D."/>
            <person name="Vuksanovic O."/>
            <person name="Mourched A.-S."/>
            <person name="Charusanti P."/>
            <person name="Shaw S."/>
            <person name="Blin K."/>
            <person name="Weber T."/>
        </authorList>
    </citation>
    <scope>NUCLEOTIDE SEQUENCE [LARGE SCALE GENOMIC DNA]</scope>
    <source>
        <strain evidence="5 6">NBC 01753</strain>
    </source>
</reference>
<name>A0ABZ1GLP7_9ACTN</name>
<evidence type="ECO:0000256" key="3">
    <source>
        <dbReference type="ARBA" id="ARBA00022827"/>
    </source>
</evidence>
<evidence type="ECO:0000259" key="4">
    <source>
        <dbReference type="Pfam" id="PF01494"/>
    </source>
</evidence>
<dbReference type="Gene3D" id="3.40.30.120">
    <property type="match status" value="1"/>
</dbReference>
<evidence type="ECO:0000313" key="6">
    <source>
        <dbReference type="Proteomes" id="UP001335325"/>
    </source>
</evidence>
<feature type="domain" description="FAD-binding" evidence="4">
    <location>
        <begin position="12"/>
        <end position="372"/>
    </location>
</feature>